<reference evidence="3" key="1">
    <citation type="submission" date="2016-05" db="EMBL/GenBank/DDBJ databases">
        <title>Draft genome of Corynebacterium afermentans subsp. afermentans LCDC 88199T.</title>
        <authorList>
            <person name="Bernier A.-M."/>
            <person name="Bernard K."/>
        </authorList>
    </citation>
    <scope>NUCLEOTIDE SEQUENCE [LARGE SCALE GENOMIC DNA]</scope>
    <source>
        <strain evidence="3">NML120819</strain>
    </source>
</reference>
<sequence length="150" mass="17280">MNLQTLAFIIPIALLFGNFIGLFLLWYSSREAVRDYPELRIRVPENAEDSSEWQAWARQNGYKHKDSGVWAKGRGIFTSATEIRFEGGDMLVQECVNLLFLINRFAINAPIVVGKPVRMMKIRALNKLMAQWHLPEIAFDSPESKIRIKK</sequence>
<protein>
    <submittedName>
        <fullName evidence="2">Uncharacterized protein</fullName>
    </submittedName>
</protein>
<dbReference type="AlphaFoldDB" id="A0A1A9RUJ1"/>
<dbReference type="EMBL" id="LXSH01000004">
    <property type="protein sequence ID" value="OAM25547.1"/>
    <property type="molecule type" value="Genomic_DNA"/>
</dbReference>
<evidence type="ECO:0000256" key="1">
    <source>
        <dbReference type="SAM" id="Phobius"/>
    </source>
</evidence>
<dbReference type="RefSeq" id="WP_064104931.1">
    <property type="nucleotide sequence ID" value="NZ_LXSH01000004.1"/>
</dbReference>
<accession>A0A1A9RUJ1</accession>
<comment type="caution">
    <text evidence="2">The sequence shown here is derived from an EMBL/GenBank/DDBJ whole genome shotgun (WGS) entry which is preliminary data.</text>
</comment>
<feature type="transmembrane region" description="Helical" evidence="1">
    <location>
        <begin position="6"/>
        <end position="27"/>
    </location>
</feature>
<proteinExistence type="predicted"/>
<evidence type="ECO:0000313" key="3">
    <source>
        <dbReference type="Proteomes" id="UP000078103"/>
    </source>
</evidence>
<evidence type="ECO:0000313" key="2">
    <source>
        <dbReference type="EMBL" id="OAM25547.1"/>
    </source>
</evidence>
<keyword evidence="1" id="KW-0812">Transmembrane</keyword>
<keyword evidence="1" id="KW-0472">Membrane</keyword>
<gene>
    <name evidence="2" type="ORF">A7P89_00530</name>
</gene>
<dbReference type="Proteomes" id="UP000078103">
    <property type="component" value="Unassembled WGS sequence"/>
</dbReference>
<name>A0A1A9RUJ1_EIKCO</name>
<keyword evidence="1" id="KW-1133">Transmembrane helix</keyword>
<organism evidence="2 3">
    <name type="scientific">Eikenella corrodens</name>
    <dbReference type="NCBI Taxonomy" id="539"/>
    <lineage>
        <taxon>Bacteria</taxon>
        <taxon>Pseudomonadati</taxon>
        <taxon>Pseudomonadota</taxon>
        <taxon>Betaproteobacteria</taxon>
        <taxon>Neisseriales</taxon>
        <taxon>Neisseriaceae</taxon>
        <taxon>Eikenella</taxon>
    </lineage>
</organism>